<evidence type="ECO:0000313" key="2">
    <source>
        <dbReference type="Proteomes" id="UP000785613"/>
    </source>
</evidence>
<dbReference type="RefSeq" id="WP_167222993.1">
    <property type="nucleotide sequence ID" value="NZ_VUYU01000004.1"/>
</dbReference>
<comment type="caution">
    <text evidence="1">The sequence shown here is derived from an EMBL/GenBank/DDBJ whole genome shotgun (WGS) entry which is preliminary data.</text>
</comment>
<gene>
    <name evidence="1" type="ORF">F0185_07245</name>
</gene>
<keyword evidence="2" id="KW-1185">Reference proteome</keyword>
<evidence type="ECO:0000313" key="1">
    <source>
        <dbReference type="EMBL" id="NHZ33385.1"/>
    </source>
</evidence>
<dbReference type="Proteomes" id="UP000785613">
    <property type="component" value="Unassembled WGS sequence"/>
</dbReference>
<reference evidence="1 2" key="1">
    <citation type="submission" date="2019-09" db="EMBL/GenBank/DDBJ databases">
        <title>Taxonomy of Antarctic Massilia spp.: description of Massilia rubra sp. nov., Massilia aquatica sp. nov., Massilia mucilaginosa sp. nov., Massilia frigida sp. nov. isolated from streams, lakes and regoliths.</title>
        <authorList>
            <person name="Holochova P."/>
            <person name="Sedlacek I."/>
            <person name="Kralova S."/>
            <person name="Maslanova I."/>
            <person name="Busse H.-J."/>
            <person name="Stankova E."/>
            <person name="Vrbovska V."/>
            <person name="Kovarovic V."/>
            <person name="Bartak M."/>
            <person name="Svec P."/>
            <person name="Pantucek R."/>
        </authorList>
    </citation>
    <scope>NUCLEOTIDE SEQUENCE [LARGE SCALE GENOMIC DNA]</scope>
    <source>
        <strain evidence="1 2">CCM 8692</strain>
    </source>
</reference>
<organism evidence="1 2">
    <name type="scientific">Massilia rubra</name>
    <dbReference type="NCBI Taxonomy" id="2607910"/>
    <lineage>
        <taxon>Bacteria</taxon>
        <taxon>Pseudomonadati</taxon>
        <taxon>Pseudomonadota</taxon>
        <taxon>Betaproteobacteria</taxon>
        <taxon>Burkholderiales</taxon>
        <taxon>Oxalobacteraceae</taxon>
        <taxon>Telluria group</taxon>
        <taxon>Massilia</taxon>
    </lineage>
</organism>
<accession>A0ABX0LKU4</accession>
<proteinExistence type="predicted"/>
<sequence>MNKVTMIAGFTLIASLACRVGDAHAGAELAAAKGTFPQVKLACLPFPLPPDASDAARVVDLAQEKWYRTARAGKLERVGALFVSALISPPKPGAAAADGAPLDAAMCGVIDQAVKSAPGLTVQVLDAADGFAGTCIDRKVDACLQKAFTDSGFSDAKPWPRLPIYARLPDAAPVPSDVAGVLAQLSAASRSIAPDMRGEGRTFERSTDGLKPLVPCAPEGCPRQTASAPEQPQGIAWFIQALPQPPNARPAGGAKPGQ</sequence>
<dbReference type="EMBL" id="VUYU01000004">
    <property type="protein sequence ID" value="NHZ33385.1"/>
    <property type="molecule type" value="Genomic_DNA"/>
</dbReference>
<name>A0ABX0LKU4_9BURK</name>
<protein>
    <submittedName>
        <fullName evidence="1">Uncharacterized protein</fullName>
    </submittedName>
</protein>
<dbReference type="PROSITE" id="PS51257">
    <property type="entry name" value="PROKAR_LIPOPROTEIN"/>
    <property type="match status" value="1"/>
</dbReference>